<dbReference type="PANTHER" id="PTHR30592:SF1">
    <property type="entry name" value="SULFUR CARRIER PROTEIN FDHD"/>
    <property type="match status" value="1"/>
</dbReference>
<protein>
    <recommendedName>
        <fullName evidence="4">Sulfurtransferase FdhD</fullName>
    </recommendedName>
</protein>
<dbReference type="Gene3D" id="3.10.20.10">
    <property type="match status" value="1"/>
</dbReference>
<dbReference type="InterPro" id="IPR016193">
    <property type="entry name" value="Cytidine_deaminase-like"/>
</dbReference>
<evidence type="ECO:0000256" key="2">
    <source>
        <dbReference type="ARBA" id="ARBA00023150"/>
    </source>
</evidence>
<feature type="non-terminal residue" evidence="3">
    <location>
        <position position="142"/>
    </location>
</feature>
<accession>A0A382VIN3</accession>
<sequence length="142" mass="15760">MAGTETDFVAIEEPLEIRIRGNAIAITMRTPGHDIELAAGFISTEGIIKEKSEILEIAHCENDKANDGRNIVNVFLHPAVKIDLEQFKRHFFTNSSCGICGKATIESLQSLFPPIISNASITTHILNTFPDKLRKAQKTFHE</sequence>
<gene>
    <name evidence="3" type="ORF">METZ01_LOCUS399240</name>
</gene>
<dbReference type="InterPro" id="IPR003786">
    <property type="entry name" value="FdhD"/>
</dbReference>
<reference evidence="3" key="1">
    <citation type="submission" date="2018-05" db="EMBL/GenBank/DDBJ databases">
        <authorList>
            <person name="Lanie J.A."/>
            <person name="Ng W.-L."/>
            <person name="Kazmierczak K.M."/>
            <person name="Andrzejewski T.M."/>
            <person name="Davidsen T.M."/>
            <person name="Wayne K.J."/>
            <person name="Tettelin H."/>
            <person name="Glass J.I."/>
            <person name="Rusch D."/>
            <person name="Podicherti R."/>
            <person name="Tsui H.-C.T."/>
            <person name="Winkler M.E."/>
        </authorList>
    </citation>
    <scope>NUCLEOTIDE SEQUENCE</scope>
</reference>
<organism evidence="3">
    <name type="scientific">marine metagenome</name>
    <dbReference type="NCBI Taxonomy" id="408172"/>
    <lineage>
        <taxon>unclassified sequences</taxon>
        <taxon>metagenomes</taxon>
        <taxon>ecological metagenomes</taxon>
    </lineage>
</organism>
<name>A0A382VIN3_9ZZZZ</name>
<proteinExistence type="predicted"/>
<dbReference type="AlphaFoldDB" id="A0A382VIN3"/>
<evidence type="ECO:0000313" key="3">
    <source>
        <dbReference type="EMBL" id="SVD46386.1"/>
    </source>
</evidence>
<dbReference type="GO" id="GO:0016783">
    <property type="term" value="F:sulfurtransferase activity"/>
    <property type="evidence" value="ECO:0007669"/>
    <property type="project" value="InterPro"/>
</dbReference>
<evidence type="ECO:0000256" key="1">
    <source>
        <dbReference type="ARBA" id="ARBA00022490"/>
    </source>
</evidence>
<keyword evidence="2" id="KW-0501">Molybdenum cofactor biosynthesis</keyword>
<dbReference type="SUPFAM" id="SSF53927">
    <property type="entry name" value="Cytidine deaminase-like"/>
    <property type="match status" value="1"/>
</dbReference>
<dbReference type="Pfam" id="PF02634">
    <property type="entry name" value="FdhD-NarQ"/>
    <property type="match status" value="1"/>
</dbReference>
<evidence type="ECO:0008006" key="4">
    <source>
        <dbReference type="Google" id="ProtNLM"/>
    </source>
</evidence>
<dbReference type="GO" id="GO:0006777">
    <property type="term" value="P:Mo-molybdopterin cofactor biosynthetic process"/>
    <property type="evidence" value="ECO:0007669"/>
    <property type="project" value="UniProtKB-KW"/>
</dbReference>
<dbReference type="EMBL" id="UINC01152282">
    <property type="protein sequence ID" value="SVD46386.1"/>
    <property type="molecule type" value="Genomic_DNA"/>
</dbReference>
<keyword evidence="1" id="KW-0963">Cytoplasm</keyword>
<dbReference type="PANTHER" id="PTHR30592">
    <property type="entry name" value="FORMATE DEHYDROGENASE"/>
    <property type="match status" value="1"/>
</dbReference>